<reference evidence="1" key="1">
    <citation type="journal article" date="2019" name="bioRxiv">
        <title>The Genome of the Zebra Mussel, Dreissena polymorpha: A Resource for Invasive Species Research.</title>
        <authorList>
            <person name="McCartney M.A."/>
            <person name="Auch B."/>
            <person name="Kono T."/>
            <person name="Mallez S."/>
            <person name="Zhang Y."/>
            <person name="Obille A."/>
            <person name="Becker A."/>
            <person name="Abrahante J.E."/>
            <person name="Garbe J."/>
            <person name="Badalamenti J.P."/>
            <person name="Herman A."/>
            <person name="Mangelson H."/>
            <person name="Liachko I."/>
            <person name="Sullivan S."/>
            <person name="Sone E.D."/>
            <person name="Koren S."/>
            <person name="Silverstein K.A.T."/>
            <person name="Beckman K.B."/>
            <person name="Gohl D.M."/>
        </authorList>
    </citation>
    <scope>NUCLEOTIDE SEQUENCE</scope>
    <source>
        <strain evidence="1">Duluth1</strain>
        <tissue evidence="1">Whole animal</tissue>
    </source>
</reference>
<dbReference type="AlphaFoldDB" id="A0A9D4RI39"/>
<comment type="caution">
    <text evidence="1">The sequence shown here is derived from an EMBL/GenBank/DDBJ whole genome shotgun (WGS) entry which is preliminary data.</text>
</comment>
<evidence type="ECO:0000313" key="2">
    <source>
        <dbReference type="Proteomes" id="UP000828390"/>
    </source>
</evidence>
<accession>A0A9D4RI39</accession>
<protein>
    <submittedName>
        <fullName evidence="1">Uncharacterized protein</fullName>
    </submittedName>
</protein>
<name>A0A9D4RI39_DREPO</name>
<organism evidence="1 2">
    <name type="scientific">Dreissena polymorpha</name>
    <name type="common">Zebra mussel</name>
    <name type="synonym">Mytilus polymorpha</name>
    <dbReference type="NCBI Taxonomy" id="45954"/>
    <lineage>
        <taxon>Eukaryota</taxon>
        <taxon>Metazoa</taxon>
        <taxon>Spiralia</taxon>
        <taxon>Lophotrochozoa</taxon>
        <taxon>Mollusca</taxon>
        <taxon>Bivalvia</taxon>
        <taxon>Autobranchia</taxon>
        <taxon>Heteroconchia</taxon>
        <taxon>Euheterodonta</taxon>
        <taxon>Imparidentia</taxon>
        <taxon>Neoheterodontei</taxon>
        <taxon>Myida</taxon>
        <taxon>Dreissenoidea</taxon>
        <taxon>Dreissenidae</taxon>
        <taxon>Dreissena</taxon>
    </lineage>
</organism>
<dbReference type="EMBL" id="JAIWYP010000002">
    <property type="protein sequence ID" value="KAH3867332.1"/>
    <property type="molecule type" value="Genomic_DNA"/>
</dbReference>
<proteinExistence type="predicted"/>
<dbReference type="Proteomes" id="UP000828390">
    <property type="component" value="Unassembled WGS sequence"/>
</dbReference>
<reference evidence="1" key="2">
    <citation type="submission" date="2020-11" db="EMBL/GenBank/DDBJ databases">
        <authorList>
            <person name="McCartney M.A."/>
            <person name="Auch B."/>
            <person name="Kono T."/>
            <person name="Mallez S."/>
            <person name="Becker A."/>
            <person name="Gohl D.M."/>
            <person name="Silverstein K.A.T."/>
            <person name="Koren S."/>
            <person name="Bechman K.B."/>
            <person name="Herman A."/>
            <person name="Abrahante J.E."/>
            <person name="Garbe J."/>
        </authorList>
    </citation>
    <scope>NUCLEOTIDE SEQUENCE</scope>
    <source>
        <strain evidence="1">Duluth1</strain>
        <tissue evidence="1">Whole animal</tissue>
    </source>
</reference>
<keyword evidence="2" id="KW-1185">Reference proteome</keyword>
<sequence length="266" mass="30278">MSVLRIRLSLFPPRLSTPNANDDNTNDPDAWVVIEMMRVSTRSVDLHSRASISPDLRYEYRSWSFSNCSRISYRSVECIESGLRTVDLWGISENFETRLSVHYEVSPCQRCISSDTRIALQRNSSGARHILNETRRHSSAELNRNGMSMQGFYSEQGFYRCVSGCSTPSRSGHCQTNRFVPNCLNDSEFHDVRAVISHFYDMLLYGTLTPQARSSRILATLRYFPHHPCVSPITEVRRTISKGPALKLLTDQLLHTGANQALQKNV</sequence>
<evidence type="ECO:0000313" key="1">
    <source>
        <dbReference type="EMBL" id="KAH3867332.1"/>
    </source>
</evidence>
<gene>
    <name evidence="1" type="ORF">DPMN_030458</name>
</gene>